<evidence type="ECO:0000313" key="3">
    <source>
        <dbReference type="Proteomes" id="UP000255248"/>
    </source>
</evidence>
<dbReference type="EMBL" id="UFXZ01000001">
    <property type="protein sequence ID" value="STC89401.1"/>
    <property type="molecule type" value="Genomic_DNA"/>
</dbReference>
<dbReference type="Proteomes" id="UP000255248">
    <property type="component" value="Unassembled WGS sequence"/>
</dbReference>
<dbReference type="InterPro" id="IPR051220">
    <property type="entry name" value="TFA_Chaperone"/>
</dbReference>
<name>A0A376DH18_9GAMM</name>
<proteinExistence type="predicted"/>
<dbReference type="EMBL" id="UFXZ01000004">
    <property type="protein sequence ID" value="STE53347.1"/>
    <property type="molecule type" value="Genomic_DNA"/>
</dbReference>
<dbReference type="PANTHER" id="PTHR34413:SF2">
    <property type="entry name" value="PROPHAGE TAIL FIBER ASSEMBLY PROTEIN HOMOLOG TFAE-RELATED"/>
    <property type="match status" value="1"/>
</dbReference>
<dbReference type="PANTHER" id="PTHR34413">
    <property type="entry name" value="PROPHAGE TAIL FIBER ASSEMBLY PROTEIN HOMOLOG TFAE-RELATED-RELATED"/>
    <property type="match status" value="1"/>
</dbReference>
<reference evidence="1 3" key="1">
    <citation type="submission" date="2018-06" db="EMBL/GenBank/DDBJ databases">
        <authorList>
            <consortium name="Pathogen Informatics"/>
            <person name="Doyle S."/>
        </authorList>
    </citation>
    <scope>NUCLEOTIDE SEQUENCE [LARGE SCALE GENOMIC DNA]</scope>
    <source>
        <strain evidence="1 3">NCTC12121</strain>
    </source>
</reference>
<protein>
    <submittedName>
        <fullName evidence="1">Caudovirales tail fibre assembly protein</fullName>
    </submittedName>
</protein>
<accession>A0A376DH18</accession>
<organism evidence="1 3">
    <name type="scientific">Edwardsiella hoshinae</name>
    <dbReference type="NCBI Taxonomy" id="93378"/>
    <lineage>
        <taxon>Bacteria</taxon>
        <taxon>Pseudomonadati</taxon>
        <taxon>Pseudomonadota</taxon>
        <taxon>Gammaproteobacteria</taxon>
        <taxon>Enterobacterales</taxon>
        <taxon>Hafniaceae</taxon>
        <taxon>Edwardsiella</taxon>
    </lineage>
</organism>
<sequence>MYSTLTREAITVTDIGEIGPEFTLIPPTTPYDKWDGEKWITDTAAQHAAAVAEANTKKSALLDEANAVTADWRTELALGIISDSDKTKLIAWMAYIRDVKATDTSTAPNVAFPSKPE</sequence>
<gene>
    <name evidence="1" type="ORF">NCTC12121_02178</name>
    <name evidence="2" type="ORF">NCTC12121_03632</name>
</gene>
<dbReference type="AlphaFoldDB" id="A0A376DH18"/>
<evidence type="ECO:0000313" key="1">
    <source>
        <dbReference type="EMBL" id="STC89401.1"/>
    </source>
</evidence>
<dbReference type="Pfam" id="PF02413">
    <property type="entry name" value="Caudo_TAP"/>
    <property type="match status" value="1"/>
</dbReference>
<evidence type="ECO:0000313" key="2">
    <source>
        <dbReference type="EMBL" id="STE53347.1"/>
    </source>
</evidence>
<dbReference type="InterPro" id="IPR003458">
    <property type="entry name" value="Phage_T4_Gp38_tail_assem"/>
</dbReference>